<sequence length="541" mass="58113">MNTERHPTETPPPGTTDRHRPSWVSAESIRHWCSWIHRDTPRHEAAEARLPFSLAPFDLSPLPSVPSCRPGDVVSAAATAAAAQRRWERVPIAHRARAVLAFHDLLLERQDQVLDLIQWETGKARFHAWQEVAQVAAIARHYARRAGRYLAPRRVRGMIPGLTRVTRQRVPKGVVGVVSPWNYPLYLGVGDVLPALLAGNGVVSKADPQTALTLLWTRSLLHEAGLPDELWRIVAGDPVEVGTALVDTVDFVCFTGSTATGRTVAERAARRLTGASLELGGKNPLIVRADADVAAAATGTAVAAFANTGQMCVHVERVYAHESVYDAFRDELVRVTESLRPGGSYDYAHDLGSLVSADRLAAVRAHVEDAVAKGARVVTGGPARPDIGPLFHEPTVLEGVTPEMAVFAEETFGPVLSLYRYTTDDEAVGLANQGSYGLSASIWSRDTRAAAGMAARIRAGSVNVNDGAAAAAGSVEAEMGGMGDSGIGRRHGAEGILKYTESQTVAVQRFLPLGPPPGRSPEDFVRRTNGQLALLRRLGVR</sequence>
<dbReference type="Gene3D" id="3.40.605.10">
    <property type="entry name" value="Aldehyde Dehydrogenase, Chain A, domain 1"/>
    <property type="match status" value="1"/>
</dbReference>
<organism evidence="7 8">
    <name type="scientific">Streptomyces violaceoruber</name>
    <dbReference type="NCBI Taxonomy" id="1935"/>
    <lineage>
        <taxon>Bacteria</taxon>
        <taxon>Bacillati</taxon>
        <taxon>Actinomycetota</taxon>
        <taxon>Actinomycetes</taxon>
        <taxon>Kitasatosporales</taxon>
        <taxon>Streptomycetaceae</taxon>
        <taxon>Streptomyces</taxon>
        <taxon>Streptomyces violaceoruber group</taxon>
    </lineage>
</organism>
<comment type="similarity">
    <text evidence="1 4">Belongs to the aldehyde dehydrogenase family.</text>
</comment>
<dbReference type="InterPro" id="IPR029510">
    <property type="entry name" value="Ald_DH_CS_GLU"/>
</dbReference>
<protein>
    <submittedName>
        <fullName evidence="7">Succinic semialdehyde dehydrogenase</fullName>
    </submittedName>
</protein>
<dbReference type="KEGG" id="svu:B1H20_29765"/>
<dbReference type="Proteomes" id="UP000192445">
    <property type="component" value="Chromosome"/>
</dbReference>
<keyword evidence="2 4" id="KW-0560">Oxidoreductase</keyword>
<dbReference type="SUPFAM" id="SSF53720">
    <property type="entry name" value="ALDH-like"/>
    <property type="match status" value="1"/>
</dbReference>
<feature type="active site" evidence="3">
    <location>
        <position position="278"/>
    </location>
</feature>
<feature type="region of interest" description="Disordered" evidence="5">
    <location>
        <begin position="1"/>
        <end position="22"/>
    </location>
</feature>
<reference evidence="7 8" key="1">
    <citation type="submission" date="2017-03" db="EMBL/GenBank/DDBJ databases">
        <title>Complete Genome Sequence of a natural compounds producer, Streptomyces violaceus S21.</title>
        <authorList>
            <person name="Zhong C."/>
            <person name="Zhao Z."/>
            <person name="Fu J."/>
            <person name="Zong G."/>
            <person name="Qin R."/>
            <person name="Cao G."/>
        </authorList>
    </citation>
    <scope>NUCLEOTIDE SEQUENCE [LARGE SCALE GENOMIC DNA]</scope>
    <source>
        <strain evidence="7 8">S21</strain>
    </source>
</reference>
<feature type="domain" description="Aldehyde dehydrogenase" evidence="6">
    <location>
        <begin position="54"/>
        <end position="505"/>
    </location>
</feature>
<dbReference type="PANTHER" id="PTHR11699">
    <property type="entry name" value="ALDEHYDE DEHYDROGENASE-RELATED"/>
    <property type="match status" value="1"/>
</dbReference>
<dbReference type="PROSITE" id="PS00687">
    <property type="entry name" value="ALDEHYDE_DEHYDR_GLU"/>
    <property type="match status" value="1"/>
</dbReference>
<dbReference type="GO" id="GO:0016620">
    <property type="term" value="F:oxidoreductase activity, acting on the aldehyde or oxo group of donors, NAD or NADP as acceptor"/>
    <property type="evidence" value="ECO:0007669"/>
    <property type="project" value="InterPro"/>
</dbReference>
<evidence type="ECO:0000256" key="4">
    <source>
        <dbReference type="RuleBase" id="RU003345"/>
    </source>
</evidence>
<dbReference type="FunFam" id="3.40.309.10:FF:000009">
    <property type="entry name" value="Aldehyde dehydrogenase A"/>
    <property type="match status" value="1"/>
</dbReference>
<dbReference type="InterPro" id="IPR015590">
    <property type="entry name" value="Aldehyde_DH_dom"/>
</dbReference>
<dbReference type="OrthoDB" id="6882680at2"/>
<evidence type="ECO:0000256" key="3">
    <source>
        <dbReference type="PROSITE-ProRule" id="PRU10007"/>
    </source>
</evidence>
<dbReference type="Pfam" id="PF00171">
    <property type="entry name" value="Aldedh"/>
    <property type="match status" value="1"/>
</dbReference>
<evidence type="ECO:0000313" key="7">
    <source>
        <dbReference type="EMBL" id="ARF65130.1"/>
    </source>
</evidence>
<dbReference type="RefSeq" id="WP_083193562.1">
    <property type="nucleotide sequence ID" value="NZ_CP020570.1"/>
</dbReference>
<dbReference type="NCBIfam" id="NF006916">
    <property type="entry name" value="PRK09407.1"/>
    <property type="match status" value="1"/>
</dbReference>
<evidence type="ECO:0000256" key="5">
    <source>
        <dbReference type="SAM" id="MobiDB-lite"/>
    </source>
</evidence>
<dbReference type="InterPro" id="IPR016163">
    <property type="entry name" value="Ald_DH_C"/>
</dbReference>
<evidence type="ECO:0000256" key="2">
    <source>
        <dbReference type="ARBA" id="ARBA00023002"/>
    </source>
</evidence>
<dbReference type="InterPro" id="IPR016162">
    <property type="entry name" value="Ald_DH_N"/>
</dbReference>
<gene>
    <name evidence="7" type="primary">gabD2</name>
    <name evidence="7" type="ORF">B1H20_29765</name>
</gene>
<dbReference type="InterPro" id="IPR016161">
    <property type="entry name" value="Ald_DH/histidinol_DH"/>
</dbReference>
<evidence type="ECO:0000256" key="1">
    <source>
        <dbReference type="ARBA" id="ARBA00009986"/>
    </source>
</evidence>
<evidence type="ECO:0000259" key="6">
    <source>
        <dbReference type="Pfam" id="PF00171"/>
    </source>
</evidence>
<dbReference type="STRING" id="1935.B1H20_29765"/>
<dbReference type="AlphaFoldDB" id="A0A1V0UJ77"/>
<accession>A0A1V0UJ77</accession>
<name>A0A1V0UJ77_STRVN</name>
<dbReference type="Gene3D" id="3.40.309.10">
    <property type="entry name" value="Aldehyde Dehydrogenase, Chain A, domain 2"/>
    <property type="match status" value="1"/>
</dbReference>
<dbReference type="EMBL" id="CP020570">
    <property type="protein sequence ID" value="ARF65130.1"/>
    <property type="molecule type" value="Genomic_DNA"/>
</dbReference>
<proteinExistence type="inferred from homology"/>
<evidence type="ECO:0000313" key="8">
    <source>
        <dbReference type="Proteomes" id="UP000192445"/>
    </source>
</evidence>